<proteinExistence type="predicted"/>
<evidence type="ECO:0000313" key="2">
    <source>
        <dbReference type="Proteomes" id="UP000789860"/>
    </source>
</evidence>
<dbReference type="EMBL" id="CAJVPM010000310">
    <property type="protein sequence ID" value="CAG8441036.1"/>
    <property type="molecule type" value="Genomic_DNA"/>
</dbReference>
<protein>
    <submittedName>
        <fullName evidence="1">8830_t:CDS:1</fullName>
    </submittedName>
</protein>
<accession>A0ACA9JXJ6</accession>
<reference evidence="1" key="1">
    <citation type="submission" date="2021-06" db="EMBL/GenBank/DDBJ databases">
        <authorList>
            <person name="Kallberg Y."/>
            <person name="Tangrot J."/>
            <person name="Rosling A."/>
        </authorList>
    </citation>
    <scope>NUCLEOTIDE SEQUENCE</scope>
    <source>
        <strain evidence="1">AU212A</strain>
    </source>
</reference>
<evidence type="ECO:0000313" key="1">
    <source>
        <dbReference type="EMBL" id="CAG8441036.1"/>
    </source>
</evidence>
<organism evidence="1 2">
    <name type="scientific">Scutellospora calospora</name>
    <dbReference type="NCBI Taxonomy" id="85575"/>
    <lineage>
        <taxon>Eukaryota</taxon>
        <taxon>Fungi</taxon>
        <taxon>Fungi incertae sedis</taxon>
        <taxon>Mucoromycota</taxon>
        <taxon>Glomeromycotina</taxon>
        <taxon>Glomeromycetes</taxon>
        <taxon>Diversisporales</taxon>
        <taxon>Gigasporaceae</taxon>
        <taxon>Scutellospora</taxon>
    </lineage>
</organism>
<keyword evidence="2" id="KW-1185">Reference proteome</keyword>
<gene>
    <name evidence="1" type="ORF">SCALOS_LOCUS623</name>
</gene>
<name>A0ACA9JXJ6_9GLOM</name>
<dbReference type="Proteomes" id="UP000789860">
    <property type="component" value="Unassembled WGS sequence"/>
</dbReference>
<comment type="caution">
    <text evidence="1">The sequence shown here is derived from an EMBL/GenBank/DDBJ whole genome shotgun (WGS) entry which is preliminary data.</text>
</comment>
<sequence>MHIASYRPVVIWHGMGDTCCNPDSMGKVQEIIKDVFPGIYTYSIMIGEDESEDKKASFFGNINEEISIVCEKLKSDENLKFGFNAIGFSQGGQFLRAYVQRCNDPPVYNLITFGSPHAGVSDIPGCGGNDVWCRIMRSIASQGAYSGYVREHIIQAQYFKDPKKLELYFERNIYLPDINNELEIKNETYKMNLITLNKLVLIRFTEDTTLKPGDTAWFSFYDEEGNVVPIREQPLYKEDWIGLRTLDKAGKIVFKDCEGPHMRIDENYFREEVVIPYLNNSLRLHKRPLLIIQHKILHPLASVASRLAGPADPATAGVFHKYFAV</sequence>